<protein>
    <recommendedName>
        <fullName evidence="4">Lipoprotein</fullName>
    </recommendedName>
</protein>
<evidence type="ECO:0008006" key="4">
    <source>
        <dbReference type="Google" id="ProtNLM"/>
    </source>
</evidence>
<evidence type="ECO:0000256" key="1">
    <source>
        <dbReference type="SAM" id="SignalP"/>
    </source>
</evidence>
<dbReference type="OrthoDB" id="5487683at2"/>
<organism evidence="2 3">
    <name type="scientific">Salinimonas iocasae</name>
    <dbReference type="NCBI Taxonomy" id="2572577"/>
    <lineage>
        <taxon>Bacteria</taxon>
        <taxon>Pseudomonadati</taxon>
        <taxon>Pseudomonadota</taxon>
        <taxon>Gammaproteobacteria</taxon>
        <taxon>Alteromonadales</taxon>
        <taxon>Alteromonadaceae</taxon>
        <taxon>Alteromonas/Salinimonas group</taxon>
        <taxon>Salinimonas</taxon>
    </lineage>
</organism>
<evidence type="ECO:0000313" key="2">
    <source>
        <dbReference type="EMBL" id="QCZ95134.1"/>
    </source>
</evidence>
<dbReference type="EMBL" id="CP039852">
    <property type="protein sequence ID" value="QCZ95134.1"/>
    <property type="molecule type" value="Genomic_DNA"/>
</dbReference>
<proteinExistence type="predicted"/>
<reference evidence="2 3" key="1">
    <citation type="submission" date="2019-04" db="EMBL/GenBank/DDBJ databases">
        <title>Salinimonas iocasae sp. nov., a halophilic bacterium isolated from the outer tube casing of tubeworms in Okinawa Trough.</title>
        <authorList>
            <person name="Zhang H."/>
            <person name="Wang H."/>
            <person name="Li C."/>
        </authorList>
    </citation>
    <scope>NUCLEOTIDE SEQUENCE [LARGE SCALE GENOMIC DNA]</scope>
    <source>
        <strain evidence="2 3">KX18D6</strain>
    </source>
</reference>
<keyword evidence="1" id="KW-0732">Signal</keyword>
<name>A0A5B7YHM5_9ALTE</name>
<dbReference type="PROSITE" id="PS51257">
    <property type="entry name" value="PROKAR_LIPOPROTEIN"/>
    <property type="match status" value="1"/>
</dbReference>
<gene>
    <name evidence="2" type="ORF">FBQ74_03010</name>
</gene>
<dbReference type="Proteomes" id="UP000304912">
    <property type="component" value="Chromosome"/>
</dbReference>
<feature type="chain" id="PRO_5023034842" description="Lipoprotein" evidence="1">
    <location>
        <begin position="18"/>
        <end position="418"/>
    </location>
</feature>
<accession>A0A5B7YHM5</accession>
<dbReference type="KEGG" id="salk:FBQ74_03010"/>
<evidence type="ECO:0000313" key="3">
    <source>
        <dbReference type="Proteomes" id="UP000304912"/>
    </source>
</evidence>
<feature type="signal peptide" evidence="1">
    <location>
        <begin position="1"/>
        <end position="17"/>
    </location>
</feature>
<keyword evidence="3" id="KW-1185">Reference proteome</keyword>
<sequence length="418" mass="46254">MTRKLGVALAAATIALAGCQSTQTNVTSVGPTLGGPQSGGELGNAKRKYNYSSNIFLDVAIPVFDPGIPTDKYGNIDDEEVVEQDIWPQVRRLEANRFAINTKKALQETNAFGAINVTPDANASADVYVLGKINYSDTETVEIGIRIMDAANRVWDEEEFEYRVSEGFYRDAFRKGGNPYEPIFNQIAAHIYDVLMKKSESDKREIEQIADLRYAAMYSPEAFSPYLEKEKSWGASQAHFELKGAPSAQDPMYQRIQRIQAKDNQFVDSLQDSYETFYAETHDVYRTYQKETLPIAADIRRKKEERTQAQAIAGIGLVAAVLLGKNSGSTAGQVGAAVAGVAAAVSLADAVKTNKEIQGVRDILEEKGENLDIKVTPQVVEFKDQSIELTGTAAEQHTQLRQRLYEIYQLEATPDQQL</sequence>
<dbReference type="AlphaFoldDB" id="A0A5B7YHM5"/>